<dbReference type="OrthoDB" id="5447051at2"/>
<dbReference type="Proteomes" id="UP000184694">
    <property type="component" value="Unassembled WGS sequence"/>
</dbReference>
<organism evidence="3 4">
    <name type="scientific">Halodesulfovibrio marinisediminis DSM 17456</name>
    <dbReference type="NCBI Taxonomy" id="1121457"/>
    <lineage>
        <taxon>Bacteria</taxon>
        <taxon>Pseudomonadati</taxon>
        <taxon>Thermodesulfobacteriota</taxon>
        <taxon>Desulfovibrionia</taxon>
        <taxon>Desulfovibrionales</taxon>
        <taxon>Desulfovibrionaceae</taxon>
        <taxon>Halodesulfovibrio</taxon>
    </lineage>
</organism>
<name>A0A1N6EAB5_9BACT</name>
<evidence type="ECO:0000259" key="2">
    <source>
        <dbReference type="Pfam" id="PF13400"/>
    </source>
</evidence>
<feature type="transmembrane region" description="Helical" evidence="1">
    <location>
        <begin position="12"/>
        <end position="34"/>
    </location>
</feature>
<evidence type="ECO:0000313" key="4">
    <source>
        <dbReference type="Proteomes" id="UP000184694"/>
    </source>
</evidence>
<accession>A0A1N6EAB5</accession>
<keyword evidence="1" id="KW-1133">Transmembrane helix</keyword>
<dbReference type="EMBL" id="FSRG01000003">
    <property type="protein sequence ID" value="SIN79936.1"/>
    <property type="molecule type" value="Genomic_DNA"/>
</dbReference>
<dbReference type="STRING" id="1121457.SAMN02745161_0829"/>
<dbReference type="InterPro" id="IPR028087">
    <property type="entry name" value="Tad_N"/>
</dbReference>
<dbReference type="Pfam" id="PF13400">
    <property type="entry name" value="Tad"/>
    <property type="match status" value="1"/>
</dbReference>
<dbReference type="RefSeq" id="WP_074215667.1">
    <property type="nucleotide sequence ID" value="NZ_FSRG01000003.1"/>
</dbReference>
<dbReference type="AlphaFoldDB" id="A0A1N6EAB5"/>
<evidence type="ECO:0000313" key="3">
    <source>
        <dbReference type="EMBL" id="SIN79936.1"/>
    </source>
</evidence>
<reference evidence="4" key="1">
    <citation type="submission" date="2016-11" db="EMBL/GenBank/DDBJ databases">
        <authorList>
            <person name="Varghese N."/>
            <person name="Submissions S."/>
        </authorList>
    </citation>
    <scope>NUCLEOTIDE SEQUENCE [LARGE SCALE GENOMIC DNA]</scope>
    <source>
        <strain evidence="4">DSM 17456</strain>
    </source>
</reference>
<keyword evidence="4" id="KW-1185">Reference proteome</keyword>
<sequence>MKRLYQLIQNERGAVGVIMAILLVVVLGFVAFGVDVGLLREKRAHLQKAADIAALAGGRSLLVSGSDLDEPTAEAVEYGRANLDTNDVPTTALQDSDVTYYLDGTPDTTSPNEIEVQISRTTDRGNSLSTIFGSVLDVDEFDVTAASRVQIASVCSSKCLKPFSAPDKFTFTDLDGDGELDVDDPLEMQTVVVQGYSESDLGTQIILKFGNPQDTLVPGQASAIDLPPVNKGDPVSGASAYRDNIAGCEGSNSLYAVEIGDELLLEPGMMIGPTKQGIDDLIALDANAVWSDTENTVINSIFPTPLESPRVVIIAFYNPLLPPASGRNTVFVNYLGAVFIEGLTGNDVTGRFIRGMAAQPVPGNGSGDCLIYTLKFVKDSSRQ</sequence>
<evidence type="ECO:0000256" key="1">
    <source>
        <dbReference type="SAM" id="Phobius"/>
    </source>
</evidence>
<proteinExistence type="predicted"/>
<gene>
    <name evidence="3" type="ORF">SAMN02745161_0829</name>
</gene>
<protein>
    <submittedName>
        <fullName evidence="3">Flp pilus assembly protein TadG</fullName>
    </submittedName>
</protein>
<feature type="domain" description="Putative Flp pilus-assembly TadG-like N-terminal" evidence="2">
    <location>
        <begin position="13"/>
        <end position="59"/>
    </location>
</feature>
<keyword evidence="1" id="KW-0812">Transmembrane</keyword>
<keyword evidence="1" id="KW-0472">Membrane</keyword>